<reference evidence="2 3" key="1">
    <citation type="submission" date="2016-10" db="EMBL/GenBank/DDBJ databases">
        <authorList>
            <person name="de Groot N.N."/>
        </authorList>
    </citation>
    <scope>NUCLEOTIDE SEQUENCE [LARGE SCALE GENOMIC DNA]</scope>
    <source>
        <strain evidence="2 3">CGMCC 1.8894</strain>
    </source>
</reference>
<dbReference type="InterPro" id="IPR000182">
    <property type="entry name" value="GNAT_dom"/>
</dbReference>
<accession>A0A1H2RUU8</accession>
<evidence type="ECO:0000313" key="3">
    <source>
        <dbReference type="Proteomes" id="UP000198539"/>
    </source>
</evidence>
<dbReference type="InterPro" id="IPR051908">
    <property type="entry name" value="Ribosomal_N-acetyltransferase"/>
</dbReference>
<keyword evidence="3" id="KW-1185">Reference proteome</keyword>
<dbReference type="AlphaFoldDB" id="A0A1H2RUU8"/>
<gene>
    <name evidence="2" type="ORF">SAMN04488238_101423</name>
</gene>
<dbReference type="EMBL" id="FNOM01000001">
    <property type="protein sequence ID" value="SDW23065.1"/>
    <property type="molecule type" value="Genomic_DNA"/>
</dbReference>
<dbReference type="Gene3D" id="3.40.630.30">
    <property type="match status" value="1"/>
</dbReference>
<dbReference type="PANTHER" id="PTHR43441">
    <property type="entry name" value="RIBOSOMAL-PROTEIN-SERINE ACETYLTRANSFERASE"/>
    <property type="match status" value="1"/>
</dbReference>
<dbReference type="PANTHER" id="PTHR43441:SF2">
    <property type="entry name" value="FAMILY ACETYLTRANSFERASE, PUTATIVE (AFU_ORTHOLOGUE AFUA_7G00850)-RELATED"/>
    <property type="match status" value="1"/>
</dbReference>
<dbReference type="RefSeq" id="WP_092884875.1">
    <property type="nucleotide sequence ID" value="NZ_CP061498.1"/>
</dbReference>
<dbReference type="GO" id="GO:1990189">
    <property type="term" value="F:protein N-terminal-serine acetyltransferase activity"/>
    <property type="evidence" value="ECO:0007669"/>
    <property type="project" value="TreeGrafter"/>
</dbReference>
<proteinExistence type="predicted"/>
<dbReference type="Proteomes" id="UP000198539">
    <property type="component" value="Unassembled WGS sequence"/>
</dbReference>
<dbReference type="InterPro" id="IPR016181">
    <property type="entry name" value="Acyl_CoA_acyltransferase"/>
</dbReference>
<feature type="domain" description="N-acetyltransferase" evidence="1">
    <location>
        <begin position="16"/>
        <end position="151"/>
    </location>
</feature>
<dbReference type="GO" id="GO:0005737">
    <property type="term" value="C:cytoplasm"/>
    <property type="evidence" value="ECO:0007669"/>
    <property type="project" value="TreeGrafter"/>
</dbReference>
<name>A0A1H2RUU8_9RHOB</name>
<dbReference type="OrthoDB" id="6293260at2"/>
<protein>
    <submittedName>
        <fullName evidence="2">Protein N-acetyltransferase, RimJ/RimL family</fullName>
    </submittedName>
</protein>
<organism evidence="2 3">
    <name type="scientific">Roseicitreum antarcticum</name>
    <dbReference type="NCBI Taxonomy" id="564137"/>
    <lineage>
        <taxon>Bacteria</taxon>
        <taxon>Pseudomonadati</taxon>
        <taxon>Pseudomonadota</taxon>
        <taxon>Alphaproteobacteria</taxon>
        <taxon>Rhodobacterales</taxon>
        <taxon>Paracoccaceae</taxon>
        <taxon>Roseicitreum</taxon>
    </lineage>
</organism>
<evidence type="ECO:0000313" key="2">
    <source>
        <dbReference type="EMBL" id="SDW23065.1"/>
    </source>
</evidence>
<dbReference type="STRING" id="564137.SAMN04488238_101423"/>
<dbReference type="Pfam" id="PF13302">
    <property type="entry name" value="Acetyltransf_3"/>
    <property type="match status" value="1"/>
</dbReference>
<evidence type="ECO:0000259" key="1">
    <source>
        <dbReference type="Pfam" id="PF13302"/>
    </source>
</evidence>
<dbReference type="GO" id="GO:0008999">
    <property type="term" value="F:protein-N-terminal-alanine acetyltransferase activity"/>
    <property type="evidence" value="ECO:0007669"/>
    <property type="project" value="TreeGrafter"/>
</dbReference>
<keyword evidence="2" id="KW-0808">Transferase</keyword>
<dbReference type="SUPFAM" id="SSF55729">
    <property type="entry name" value="Acyl-CoA N-acyltransferases (Nat)"/>
    <property type="match status" value="1"/>
</dbReference>
<sequence>MMPDLTHTPVLETPQLFLRAPRASDLPALVAYATGARTRFVGGPRDVYAATEKFAGMIGQWVLRGFGRFILTDRDSGAALGHAGPLQMDTTQPLELTWSLWDAASEGRGLASEAALATTGWVFETLTPTVAHTQIHRDNTASHAIARKLGGQVDAGAPSVMGEDFTKYSFTAEGLRQ</sequence>